<sequence length="184" mass="21059">MSLNPSVIDSNTSILNVPNVSKYNGRVDIIQEPPANIRFQMQEKIAIKNKATAYREALTGTWENNTLSQLFFSAENIQILQNGIRAGVYKMSNGQINVPPQNIDSLKIIMRGTYLQYAEHYENGITQQIERLNTIVLDYCVKSVYGEAIGYLKYCQDQSSLVVPFDRPIPTDREYKQLELRPFF</sequence>
<accession>A0A6C0HJ19</accession>
<feature type="domain" description="Minor capsid protein P8 central region" evidence="1">
    <location>
        <begin position="61"/>
        <end position="180"/>
    </location>
</feature>
<evidence type="ECO:0000313" key="2">
    <source>
        <dbReference type="EMBL" id="QHT80013.1"/>
    </source>
</evidence>
<dbReference type="EMBL" id="MN739958">
    <property type="protein sequence ID" value="QHT80013.1"/>
    <property type="molecule type" value="Genomic_DNA"/>
</dbReference>
<evidence type="ECO:0000259" key="1">
    <source>
        <dbReference type="Pfam" id="PF19065"/>
    </source>
</evidence>
<protein>
    <recommendedName>
        <fullName evidence="1">Minor capsid protein P8 central region domain-containing protein</fullName>
    </recommendedName>
</protein>
<reference evidence="2" key="1">
    <citation type="journal article" date="2020" name="Nature">
        <title>Giant virus diversity and host interactions through global metagenomics.</title>
        <authorList>
            <person name="Schulz F."/>
            <person name="Roux S."/>
            <person name="Paez-Espino D."/>
            <person name="Jungbluth S."/>
            <person name="Walsh D.A."/>
            <person name="Denef V.J."/>
            <person name="McMahon K.D."/>
            <person name="Konstantinidis K.T."/>
            <person name="Eloe-Fadrosh E.A."/>
            <person name="Kyrpides N.C."/>
            <person name="Woyke T."/>
        </authorList>
    </citation>
    <scope>NUCLEOTIDE SEQUENCE</scope>
    <source>
        <strain evidence="2">GVMAG-M-3300023184-105</strain>
    </source>
</reference>
<organism evidence="2">
    <name type="scientific">viral metagenome</name>
    <dbReference type="NCBI Taxonomy" id="1070528"/>
    <lineage>
        <taxon>unclassified sequences</taxon>
        <taxon>metagenomes</taxon>
        <taxon>organismal metagenomes</taxon>
    </lineage>
</organism>
<proteinExistence type="predicted"/>
<name>A0A6C0HJ19_9ZZZZ</name>
<dbReference type="AlphaFoldDB" id="A0A6C0HJ19"/>
<dbReference type="InterPro" id="IPR043916">
    <property type="entry name" value="P8_CR"/>
</dbReference>
<dbReference type="Pfam" id="PF19065">
    <property type="entry name" value="P8_CR"/>
    <property type="match status" value="1"/>
</dbReference>